<reference evidence="2" key="1">
    <citation type="submission" date="2021-01" db="EMBL/GenBank/DDBJ databases">
        <authorList>
            <person name="Corre E."/>
            <person name="Pelletier E."/>
            <person name="Niang G."/>
            <person name="Scheremetjew M."/>
            <person name="Finn R."/>
            <person name="Kale V."/>
            <person name="Holt S."/>
            <person name="Cochrane G."/>
            <person name="Meng A."/>
            <person name="Brown T."/>
            <person name="Cohen L."/>
        </authorList>
    </citation>
    <scope>NUCLEOTIDE SEQUENCE</scope>
    <source>
        <strain evidence="2">SAG 11-49</strain>
    </source>
</reference>
<name>A0A7S0WQ74_9CHLO</name>
<protein>
    <submittedName>
        <fullName evidence="2">Uncharacterized protein</fullName>
    </submittedName>
</protein>
<gene>
    <name evidence="2" type="ORF">CLEI1391_LOCUS7778</name>
</gene>
<proteinExistence type="predicted"/>
<sequence length="484" mass="51988">MALGIVGSMCRTPFMLMVLALVSVKQTLAQQPDYFETLWTVTPIWMAPDPTTRVPVIERSPATPATPLALTTHHVYQLSNGSRLVAHSWRQRGAHVWTSDPLPGLATSLPVLAVESPDSADALPHDIVYLLNTGDGRLYAYSAQYATAAGKPYKAPNYPTNITLAGRTAPLWRSDFVCSTREGQQFQWLGARQSAGLLVARCGAQLALVNATTGALLVRVSNKSLPPTAPTPFIKRNVIATWAAAQIVTLRTDKKGIVPWTMKMPANITGVSSAVDGVSAVTLANSDRLYLISASGKLQSWLAVTPNVTAEEEGVYARVTLLPTPTIHKGVAYGVASLVKPDPLGIAPSAPFWFPYAVNISDARKPALLWAFPPRSGIAEAQPVVLSRQFMYSTTQSPGRGGLNWAVHAHARGNGQYAWVYPTGFINSRNWQNGTLAATPYCCDVISVSNIDKGSMTGQLLTTALAGTKPEQEPYARCNCPAEP</sequence>
<feature type="chain" id="PRO_5031153804" evidence="1">
    <location>
        <begin position="30"/>
        <end position="484"/>
    </location>
</feature>
<evidence type="ECO:0000313" key="2">
    <source>
        <dbReference type="EMBL" id="CAD8677059.1"/>
    </source>
</evidence>
<keyword evidence="1" id="KW-0732">Signal</keyword>
<feature type="signal peptide" evidence="1">
    <location>
        <begin position="1"/>
        <end position="29"/>
    </location>
</feature>
<dbReference type="EMBL" id="HBFB01013818">
    <property type="protein sequence ID" value="CAD8677059.1"/>
    <property type="molecule type" value="Transcribed_RNA"/>
</dbReference>
<evidence type="ECO:0000256" key="1">
    <source>
        <dbReference type="SAM" id="SignalP"/>
    </source>
</evidence>
<dbReference type="AlphaFoldDB" id="A0A7S0WQ74"/>
<accession>A0A7S0WQ74</accession>
<organism evidence="2">
    <name type="scientific">Chlamydomonas leiostraca</name>
    <dbReference type="NCBI Taxonomy" id="1034604"/>
    <lineage>
        <taxon>Eukaryota</taxon>
        <taxon>Viridiplantae</taxon>
        <taxon>Chlorophyta</taxon>
        <taxon>core chlorophytes</taxon>
        <taxon>Chlorophyceae</taxon>
        <taxon>CS clade</taxon>
        <taxon>Chlamydomonadales</taxon>
        <taxon>Chlamydomonadaceae</taxon>
        <taxon>Chlamydomonas</taxon>
    </lineage>
</organism>